<proteinExistence type="predicted"/>
<dbReference type="Proteomes" id="UP001291926">
    <property type="component" value="Unassembled WGS sequence"/>
</dbReference>
<accession>A0ABR0CMJ2</accession>
<dbReference type="InterPro" id="IPR039317">
    <property type="entry name" value="TIC"/>
</dbReference>
<feature type="compositionally biased region" description="Polar residues" evidence="1">
    <location>
        <begin position="337"/>
        <end position="347"/>
    </location>
</feature>
<feature type="compositionally biased region" description="Basic and acidic residues" evidence="1">
    <location>
        <begin position="43"/>
        <end position="78"/>
    </location>
</feature>
<feature type="compositionally biased region" description="Low complexity" evidence="1">
    <location>
        <begin position="324"/>
        <end position="336"/>
    </location>
</feature>
<evidence type="ECO:0000313" key="3">
    <source>
        <dbReference type="Proteomes" id="UP001291926"/>
    </source>
</evidence>
<feature type="compositionally biased region" description="Low complexity" evidence="1">
    <location>
        <begin position="1225"/>
        <end position="1273"/>
    </location>
</feature>
<feature type="region of interest" description="Disordered" evidence="1">
    <location>
        <begin position="1"/>
        <end position="283"/>
    </location>
</feature>
<feature type="region of interest" description="Disordered" evidence="1">
    <location>
        <begin position="297"/>
        <end position="419"/>
    </location>
</feature>
<feature type="compositionally biased region" description="Low complexity" evidence="1">
    <location>
        <begin position="174"/>
        <end position="188"/>
    </location>
</feature>
<feature type="region of interest" description="Disordered" evidence="1">
    <location>
        <begin position="1221"/>
        <end position="1323"/>
    </location>
</feature>
<dbReference type="PANTHER" id="PTHR34798">
    <property type="entry name" value="PROTEIN TIME FOR COFFEE"/>
    <property type="match status" value="1"/>
</dbReference>
<feature type="compositionally biased region" description="Low complexity" evidence="1">
    <location>
        <begin position="235"/>
        <end position="253"/>
    </location>
</feature>
<feature type="compositionally biased region" description="Polar residues" evidence="1">
    <location>
        <begin position="932"/>
        <end position="941"/>
    </location>
</feature>
<feature type="region of interest" description="Disordered" evidence="1">
    <location>
        <begin position="1124"/>
        <end position="1144"/>
    </location>
</feature>
<feature type="compositionally biased region" description="Polar residues" evidence="1">
    <location>
        <begin position="1274"/>
        <end position="1302"/>
    </location>
</feature>
<feature type="compositionally biased region" description="Polar residues" evidence="1">
    <location>
        <begin position="1309"/>
        <end position="1319"/>
    </location>
</feature>
<evidence type="ECO:0000313" key="2">
    <source>
        <dbReference type="EMBL" id="KAK4478082.1"/>
    </source>
</evidence>
<dbReference type="PANTHER" id="PTHR34798:SF2">
    <property type="entry name" value="PROTEIN TIME FOR COFFEE"/>
    <property type="match status" value="1"/>
</dbReference>
<feature type="region of interest" description="Disordered" evidence="1">
    <location>
        <begin position="889"/>
        <end position="977"/>
    </location>
</feature>
<evidence type="ECO:0000256" key="1">
    <source>
        <dbReference type="SAM" id="MobiDB-lite"/>
    </source>
</evidence>
<protein>
    <recommendedName>
        <fullName evidence="4">Protein TIME FOR COFFEE</fullName>
    </recommendedName>
</protein>
<feature type="compositionally biased region" description="Low complexity" evidence="1">
    <location>
        <begin position="214"/>
        <end position="226"/>
    </location>
</feature>
<gene>
    <name evidence="2" type="ORF">RD792_017347</name>
</gene>
<feature type="region of interest" description="Disordered" evidence="1">
    <location>
        <begin position="1002"/>
        <end position="1022"/>
    </location>
</feature>
<feature type="compositionally biased region" description="Basic and acidic residues" evidence="1">
    <location>
        <begin position="491"/>
        <end position="501"/>
    </location>
</feature>
<feature type="compositionally biased region" description="Low complexity" evidence="1">
    <location>
        <begin position="889"/>
        <end position="924"/>
    </location>
</feature>
<feature type="region of interest" description="Disordered" evidence="1">
    <location>
        <begin position="1343"/>
        <end position="1364"/>
    </location>
</feature>
<feature type="compositionally biased region" description="Low complexity" evidence="1">
    <location>
        <begin position="942"/>
        <end position="956"/>
    </location>
</feature>
<feature type="compositionally biased region" description="Low complexity" evidence="1">
    <location>
        <begin position="149"/>
        <end position="167"/>
    </location>
</feature>
<dbReference type="EMBL" id="JAYDYQ010002688">
    <property type="protein sequence ID" value="KAK4478082.1"/>
    <property type="molecule type" value="Genomic_DNA"/>
</dbReference>
<feature type="region of interest" description="Disordered" evidence="1">
    <location>
        <begin position="1087"/>
        <end position="1106"/>
    </location>
</feature>
<sequence>MDRNREARRASSIVGSNGFNRRRHRTNSLRDSPDEDGGVELQESTRLRERVKKDRDRERDLRERDLRERERNLRERSIRSSKRRRLTNNRDDVGGADESSDDSLYDEDDDVGYEENTTTASAAAARVRVLPPPAESISNHQNSSHHHSSSSSLITQQQNNSTNSNHNLQHRKTFPPSSKVFKSPPVLKSGDEMIGVSVPRKARSASTKRLQDWISSSSNTNINNSGGFTGGDQVPASAPLPAAPLSPSSSNASMKKKLKLSSGTKNGLKLKPPKVTSSKPSSSNDLEIEIAEVLSGLMTQSQVPSSKKEDSREVNRSSSDGKSRVSSPISNSNSTNDPVSGPSSTPLTAVAPKRKRPRQVLDNSSYGGVRSSSVSAKPEMDQTPNSEIISPNVEITPGSVAENGYEAGGKTDISEEQPAPESVKLNLEFKPVVAEDLVAKEEVISSPKEKESHVVRTEEVNRVESSTMVTASFAAATLIKENSMVSEVEKVQNSREEKFEIDLMLPPPQVRSSPQRETKNDTSATNVIPKPVLPVLDSESMKPSLSRDREYGKGMASEEKKGEGTKEVGESNKRIENKKMEINLQLDLKKPDKENESQQKKQNQNQHQTTIKATKEEPFTGHSSSSLPLSMPMASWPGVIPSMGYMPPLQGVVPVDKSTVTPAPIQPPFAQPRPKRCATHCYIARNIHNLQQLMKMNPFWPAPAGSASLYGPKPAADLYTGQNNFAFRGVVNNAAPDNKGPTLVSVLEKGSQTVTSSDSAQRKQQILIQQAMPPGPALIFPMNHQHTAVASAPSAVKSPTVPGGVPSSNSSSASASASAGGAQPAAMSFHYPNMASNEQTQYLAILQNNAYPFPIQAVGAPPNYRGAPAQGAMPMFNGSFYSSQIIHPSQLQQQPMQQPHQNASVSGGGSSSSQKHLQRSSQSSGVNGGTGSATLQNFPTTQKSQSSQQLYQSQNQHVHPSKPTDSEDSPSTTDSRVSRASMNIYGQNFAMPIHPQNFALASGNQSEKKPQKQQHQHQGGIKNGVDSLPPHSFAMSFGPINGSTPQGIDITSMSQNHAIFQSFPEAARQNMQMMAAAAAAQNKNFKISEDGKSGGGDSSAATANDDERKILAGKSFAFTDGVNESSGRSLNVATGPSRSSRPVTNTGVVGGAMTVVPNAHIQAQLQQQQIQMLHQHKQQQQQLAGNAVNRNKAPVVTSNGSIYSDHFHPSSTIAAKYQNTLSGYPQNPTQSQSQSQSPQWKSSTKTPTPQASSSLASSTTRTQQQQMHHTQISFGGNQKPSTNSHGQTTPPIVGSPTNSSISKGGANGSPRTSTSTPTNHKLGGQASLQTHQLKKSQSILGNPQIASSSMNGAKPQTPHQQQLPKNMQPAQIFFSNQYTQAQSPHGYYMQQQQQQQQQLRRPEVHQQPPGAPTPSSSTSNGRTNDPAKAIAAATCNAKGGDLPS</sequence>
<reference evidence="2 3" key="1">
    <citation type="journal article" date="2023" name="bioRxiv">
        <title>Genome report: Whole genome sequence and annotation of Penstemon davidsonii.</title>
        <authorList>
            <person name="Ostevik K.L."/>
            <person name="Alabady M."/>
            <person name="Zhang M."/>
            <person name="Rausher M.D."/>
        </authorList>
    </citation>
    <scope>NUCLEOTIDE SEQUENCE [LARGE SCALE GENOMIC DNA]</scope>
    <source>
        <strain evidence="2">DNT005</strain>
        <tissue evidence="2">Whole leaf</tissue>
    </source>
</reference>
<feature type="compositionally biased region" description="Low complexity" evidence="1">
    <location>
        <begin position="273"/>
        <end position="283"/>
    </location>
</feature>
<comment type="caution">
    <text evidence="2">The sequence shown here is derived from an EMBL/GenBank/DDBJ whole genome shotgun (WGS) entry which is preliminary data.</text>
</comment>
<feature type="compositionally biased region" description="Basic and acidic residues" evidence="1">
    <location>
        <begin position="545"/>
        <end position="599"/>
    </location>
</feature>
<feature type="region of interest" description="Disordered" evidence="1">
    <location>
        <begin position="790"/>
        <end position="819"/>
    </location>
</feature>
<feature type="region of interest" description="Disordered" evidence="1">
    <location>
        <begin position="491"/>
        <end position="628"/>
    </location>
</feature>
<evidence type="ECO:0008006" key="4">
    <source>
        <dbReference type="Google" id="ProtNLM"/>
    </source>
</evidence>
<feature type="compositionally biased region" description="Low complexity" evidence="1">
    <location>
        <begin position="364"/>
        <end position="375"/>
    </location>
</feature>
<feature type="region of interest" description="Disordered" evidence="1">
    <location>
        <begin position="1381"/>
        <end position="1429"/>
    </location>
</feature>
<feature type="compositionally biased region" description="Basic and acidic residues" evidence="1">
    <location>
        <begin position="306"/>
        <end position="323"/>
    </location>
</feature>
<keyword evidence="3" id="KW-1185">Reference proteome</keyword>
<organism evidence="2 3">
    <name type="scientific">Penstemon davidsonii</name>
    <dbReference type="NCBI Taxonomy" id="160366"/>
    <lineage>
        <taxon>Eukaryota</taxon>
        <taxon>Viridiplantae</taxon>
        <taxon>Streptophyta</taxon>
        <taxon>Embryophyta</taxon>
        <taxon>Tracheophyta</taxon>
        <taxon>Spermatophyta</taxon>
        <taxon>Magnoliopsida</taxon>
        <taxon>eudicotyledons</taxon>
        <taxon>Gunneridae</taxon>
        <taxon>Pentapetalae</taxon>
        <taxon>asterids</taxon>
        <taxon>lamiids</taxon>
        <taxon>Lamiales</taxon>
        <taxon>Plantaginaceae</taxon>
        <taxon>Cheloneae</taxon>
        <taxon>Penstemon</taxon>
    </lineage>
</organism>
<name>A0ABR0CMJ2_9LAMI</name>
<feature type="compositionally biased region" description="Acidic residues" evidence="1">
    <location>
        <begin position="94"/>
        <end position="113"/>
    </location>
</feature>